<evidence type="ECO:0000313" key="1">
    <source>
        <dbReference type="EMBL" id="KAG4411227.1"/>
    </source>
</evidence>
<dbReference type="EMBL" id="JAFJYH010000503">
    <property type="protein sequence ID" value="KAG4411227.1"/>
    <property type="molecule type" value="Genomic_DNA"/>
</dbReference>
<organism evidence="1 2">
    <name type="scientific">Cadophora malorum</name>
    <dbReference type="NCBI Taxonomy" id="108018"/>
    <lineage>
        <taxon>Eukaryota</taxon>
        <taxon>Fungi</taxon>
        <taxon>Dikarya</taxon>
        <taxon>Ascomycota</taxon>
        <taxon>Pezizomycotina</taxon>
        <taxon>Leotiomycetes</taxon>
        <taxon>Helotiales</taxon>
        <taxon>Ploettnerulaceae</taxon>
        <taxon>Cadophora</taxon>
    </lineage>
</organism>
<evidence type="ECO:0000313" key="2">
    <source>
        <dbReference type="Proteomes" id="UP000664132"/>
    </source>
</evidence>
<name>A0A8H7T2P2_9HELO</name>
<gene>
    <name evidence="1" type="ORF">IFR04_015634</name>
</gene>
<proteinExistence type="predicted"/>
<accession>A0A8H7T2P2</accession>
<dbReference type="OrthoDB" id="5272396at2759"/>
<protein>
    <submittedName>
        <fullName evidence="1">Uncharacterized protein</fullName>
    </submittedName>
</protein>
<keyword evidence="2" id="KW-1185">Reference proteome</keyword>
<dbReference type="AlphaFoldDB" id="A0A8H7T2P2"/>
<reference evidence="1" key="1">
    <citation type="submission" date="2021-02" db="EMBL/GenBank/DDBJ databases">
        <title>Genome sequence Cadophora malorum strain M34.</title>
        <authorList>
            <person name="Stefanovic E."/>
            <person name="Vu D."/>
            <person name="Scully C."/>
            <person name="Dijksterhuis J."/>
            <person name="Roader J."/>
            <person name="Houbraken J."/>
        </authorList>
    </citation>
    <scope>NUCLEOTIDE SEQUENCE</scope>
    <source>
        <strain evidence="1">M34</strain>
    </source>
</reference>
<comment type="caution">
    <text evidence="1">The sequence shown here is derived from an EMBL/GenBank/DDBJ whole genome shotgun (WGS) entry which is preliminary data.</text>
</comment>
<sequence>MFDRMESISLCGYTHWPNRVIITLDLKNRRVVGGHCYSTYGQENPWSDRWGDEPSFLNTVQETLAESRDTDRLAALEAVLKLCDCIYQIPGEYYNGPPGMQKLKPAAGWEYDF</sequence>
<dbReference type="Proteomes" id="UP000664132">
    <property type="component" value="Unassembled WGS sequence"/>
</dbReference>